<feature type="chain" id="PRO_5007524867" evidence="2">
    <location>
        <begin position="22"/>
        <end position="197"/>
    </location>
</feature>
<dbReference type="Proteomes" id="UP000076023">
    <property type="component" value="Unassembled WGS sequence"/>
</dbReference>
<evidence type="ECO:0000313" key="3">
    <source>
        <dbReference type="EMBL" id="GAT34248.1"/>
    </source>
</evidence>
<keyword evidence="2" id="KW-0732">Signal</keyword>
<feature type="signal peptide" evidence="2">
    <location>
        <begin position="1"/>
        <end position="21"/>
    </location>
</feature>
<name>A0A146GCH0_TERSA</name>
<accession>A0A146GCH0</accession>
<organism evidence="3 4">
    <name type="scientific">Terrimicrobium sacchariphilum</name>
    <dbReference type="NCBI Taxonomy" id="690879"/>
    <lineage>
        <taxon>Bacteria</taxon>
        <taxon>Pseudomonadati</taxon>
        <taxon>Verrucomicrobiota</taxon>
        <taxon>Terrimicrobiia</taxon>
        <taxon>Terrimicrobiales</taxon>
        <taxon>Terrimicrobiaceae</taxon>
        <taxon>Terrimicrobium</taxon>
    </lineage>
</organism>
<dbReference type="EMBL" id="BDCO01000002">
    <property type="protein sequence ID" value="GAT34248.1"/>
    <property type="molecule type" value="Genomic_DNA"/>
</dbReference>
<dbReference type="RefSeq" id="WP_075079895.1">
    <property type="nucleotide sequence ID" value="NZ_BDCO01000002.1"/>
</dbReference>
<comment type="caution">
    <text evidence="3">The sequence shown here is derived from an EMBL/GenBank/DDBJ whole genome shotgun (WGS) entry which is preliminary data.</text>
</comment>
<evidence type="ECO:0000256" key="1">
    <source>
        <dbReference type="SAM" id="MobiDB-lite"/>
    </source>
</evidence>
<dbReference type="AlphaFoldDB" id="A0A146GCH0"/>
<dbReference type="STRING" id="690879.TSACC_22673"/>
<reference evidence="4" key="1">
    <citation type="journal article" date="2017" name="Genome Announc.">
        <title>Draft Genome Sequence of Terrimicrobium sacchariphilum NM-5T, a Facultative Anaerobic Soil Bacterium of the Class Spartobacteria.</title>
        <authorList>
            <person name="Qiu Y.L."/>
            <person name="Tourlousse D.M."/>
            <person name="Matsuura N."/>
            <person name="Ohashi A."/>
            <person name="Sekiguchi Y."/>
        </authorList>
    </citation>
    <scope>NUCLEOTIDE SEQUENCE [LARGE SCALE GENOMIC DNA]</scope>
    <source>
        <strain evidence="4">NM-5</strain>
    </source>
</reference>
<evidence type="ECO:0000313" key="4">
    <source>
        <dbReference type="Proteomes" id="UP000076023"/>
    </source>
</evidence>
<dbReference type="OrthoDB" id="9831981at2"/>
<evidence type="ECO:0000256" key="2">
    <source>
        <dbReference type="SAM" id="SignalP"/>
    </source>
</evidence>
<dbReference type="InParanoid" id="A0A146GCH0"/>
<proteinExistence type="predicted"/>
<feature type="compositionally biased region" description="Gly residues" evidence="1">
    <location>
        <begin position="148"/>
        <end position="158"/>
    </location>
</feature>
<sequence>MISRLSVMVLLSAAFVDVTMAEEPVDFTPETRDLAYYRIIWEKSPFVARTSDAAAQGPALAQRFALTGLAALGDRQLIFLLDRNTLTRVVVGNGKDQSGVQIVSIQNPDRLKEAAVTIRLGNEEATLKYDPGVAQVANQPAQPPAPIGPGGGPPGMGGQPPAQAASQNPGSAPQPQAPRQINRRRLINFGNQTNTNR</sequence>
<keyword evidence="4" id="KW-1185">Reference proteome</keyword>
<feature type="region of interest" description="Disordered" evidence="1">
    <location>
        <begin position="136"/>
        <end position="197"/>
    </location>
</feature>
<feature type="compositionally biased region" description="Low complexity" evidence="1">
    <location>
        <begin position="159"/>
        <end position="178"/>
    </location>
</feature>
<gene>
    <name evidence="3" type="ORF">TSACC_22673</name>
</gene>
<protein>
    <submittedName>
        <fullName evidence="3">Uncharacterized protein</fullName>
    </submittedName>
</protein>